<keyword evidence="2" id="KW-1185">Reference proteome</keyword>
<evidence type="ECO:0000313" key="3">
    <source>
        <dbReference type="WBParaSite" id="GPUH_0000230701-mRNA-1"/>
    </source>
</evidence>
<reference evidence="1 2" key="2">
    <citation type="submission" date="2018-11" db="EMBL/GenBank/DDBJ databases">
        <authorList>
            <consortium name="Pathogen Informatics"/>
        </authorList>
    </citation>
    <scope>NUCLEOTIDE SEQUENCE [LARGE SCALE GENOMIC DNA]</scope>
</reference>
<dbReference type="EMBL" id="UYRT01003374">
    <property type="protein sequence ID" value="VDK33394.1"/>
    <property type="molecule type" value="Genomic_DNA"/>
</dbReference>
<dbReference type="AlphaFoldDB" id="A0A183D0R1"/>
<name>A0A183D0R1_9BILA</name>
<sequence>MYINQFAGTWQYFLDELGAYLNYYSDLAFFAGAAYDQVGDGVRDNDVVSAGVPSHIFFVLLRCQSGAPIRGTLCKDVLFLPYILPVADRNLNCLTSREYLFDNTARLRDIELLTGMQFFTDRQIWSTSEALQLRTWLPQSLWSVQ</sequence>
<dbReference type="InterPro" id="IPR044929">
    <property type="entry name" value="DNA/RNA_non-sp_Endonuclease_sf"/>
</dbReference>
<evidence type="ECO:0000313" key="1">
    <source>
        <dbReference type="EMBL" id="VDK33394.1"/>
    </source>
</evidence>
<gene>
    <name evidence="1" type="ORF">GPUH_LOCUS2302</name>
</gene>
<proteinExistence type="predicted"/>
<dbReference type="OrthoDB" id="5835412at2759"/>
<dbReference type="Gene3D" id="3.40.570.10">
    <property type="entry name" value="Extracellular Endonuclease, subunit A"/>
    <property type="match status" value="1"/>
</dbReference>
<accession>A0A183D0R1</accession>
<dbReference type="WBParaSite" id="GPUH_0000230701-mRNA-1">
    <property type="protein sequence ID" value="GPUH_0000230701-mRNA-1"/>
    <property type="gene ID" value="GPUH_0000230701"/>
</dbReference>
<dbReference type="Proteomes" id="UP000271098">
    <property type="component" value="Unassembled WGS sequence"/>
</dbReference>
<organism evidence="3">
    <name type="scientific">Gongylonema pulchrum</name>
    <dbReference type="NCBI Taxonomy" id="637853"/>
    <lineage>
        <taxon>Eukaryota</taxon>
        <taxon>Metazoa</taxon>
        <taxon>Ecdysozoa</taxon>
        <taxon>Nematoda</taxon>
        <taxon>Chromadorea</taxon>
        <taxon>Rhabditida</taxon>
        <taxon>Spirurina</taxon>
        <taxon>Spiruromorpha</taxon>
        <taxon>Spiruroidea</taxon>
        <taxon>Gongylonematidae</taxon>
        <taxon>Gongylonema</taxon>
    </lineage>
</organism>
<protein>
    <submittedName>
        <fullName evidence="3">Copine domain-containing protein</fullName>
    </submittedName>
</protein>
<evidence type="ECO:0000313" key="2">
    <source>
        <dbReference type="Proteomes" id="UP000271098"/>
    </source>
</evidence>
<reference evidence="3" key="1">
    <citation type="submission" date="2016-06" db="UniProtKB">
        <authorList>
            <consortium name="WormBaseParasite"/>
        </authorList>
    </citation>
    <scope>IDENTIFICATION</scope>
</reference>